<dbReference type="Proteomes" id="UP000192678">
    <property type="component" value="Unassembled WGS sequence"/>
</dbReference>
<keyword evidence="1" id="KW-0418">Kinase</keyword>
<dbReference type="SUPFAM" id="SSF51206">
    <property type="entry name" value="cAMP-binding domain-like"/>
    <property type="match status" value="1"/>
</dbReference>
<evidence type="ECO:0000313" key="2">
    <source>
        <dbReference type="Proteomes" id="UP000192678"/>
    </source>
</evidence>
<accession>A0A1W2EFM2</accession>
<dbReference type="InterPro" id="IPR014710">
    <property type="entry name" value="RmlC-like_jellyroll"/>
</dbReference>
<dbReference type="Gene3D" id="2.60.120.10">
    <property type="entry name" value="Jelly Rolls"/>
    <property type="match status" value="1"/>
</dbReference>
<keyword evidence="1" id="KW-0808">Transferase</keyword>
<dbReference type="EMBL" id="FWYB01000012">
    <property type="protein sequence ID" value="SMD08503.1"/>
    <property type="molecule type" value="Genomic_DNA"/>
</dbReference>
<dbReference type="AlphaFoldDB" id="A0A1W2EFM2"/>
<dbReference type="InterPro" id="IPR018490">
    <property type="entry name" value="cNMP-bd_dom_sf"/>
</dbReference>
<dbReference type="OrthoDB" id="761118at2"/>
<dbReference type="GO" id="GO:0016301">
    <property type="term" value="F:kinase activity"/>
    <property type="evidence" value="ECO:0007669"/>
    <property type="project" value="UniProtKB-KW"/>
</dbReference>
<keyword evidence="2" id="KW-1185">Reference proteome</keyword>
<proteinExistence type="predicted"/>
<protein>
    <submittedName>
        <fullName evidence="1">cAMP-binding domain of CRP or a regulatory subunit of cAMP-dependent protein kinases</fullName>
    </submittedName>
</protein>
<dbReference type="RefSeq" id="WP_084291050.1">
    <property type="nucleotide sequence ID" value="NZ_FWYB01000012.1"/>
</dbReference>
<sequence length="195" mass="22845">MNCSNPAYNSLIEELEHFYPACSTALKIELKKKLFEIDLKKGKRLLNYKEIQESAYFIYKGSAIEFWVNPITLEETASKFWFEKDFLYTTPGLFSREPSLSAIELMEDTRLVGMPFADFITMKITFPELEPLSENIRGNYGKLQQEHEADLHLSAIYRVQKLEAEHPNIYNLAEMRHIAQYLKINPETLRRLRGK</sequence>
<name>A0A1W2EFM2_9SPHI</name>
<gene>
    <name evidence="1" type="ORF">SAMN04488101_11233</name>
</gene>
<dbReference type="STRING" id="475255.SAMN04488101_11233"/>
<evidence type="ECO:0000313" key="1">
    <source>
        <dbReference type="EMBL" id="SMD08503.1"/>
    </source>
</evidence>
<organism evidence="1 2">
    <name type="scientific">Pedobacter nyackensis</name>
    <dbReference type="NCBI Taxonomy" id="475255"/>
    <lineage>
        <taxon>Bacteria</taxon>
        <taxon>Pseudomonadati</taxon>
        <taxon>Bacteroidota</taxon>
        <taxon>Sphingobacteriia</taxon>
        <taxon>Sphingobacteriales</taxon>
        <taxon>Sphingobacteriaceae</taxon>
        <taxon>Pedobacter</taxon>
    </lineage>
</organism>
<reference evidence="1 2" key="1">
    <citation type="submission" date="2017-04" db="EMBL/GenBank/DDBJ databases">
        <authorList>
            <person name="Afonso C.L."/>
            <person name="Miller P.J."/>
            <person name="Scott M.A."/>
            <person name="Spackman E."/>
            <person name="Goraichik I."/>
            <person name="Dimitrov K.M."/>
            <person name="Suarez D.L."/>
            <person name="Swayne D.E."/>
        </authorList>
    </citation>
    <scope>NUCLEOTIDE SEQUENCE [LARGE SCALE GENOMIC DNA]</scope>
    <source>
        <strain evidence="1 2">DSM 19625</strain>
    </source>
</reference>